<dbReference type="GO" id="GO:0003824">
    <property type="term" value="F:catalytic activity"/>
    <property type="evidence" value="ECO:0007669"/>
    <property type="project" value="UniProtKB-ARBA"/>
</dbReference>
<reference evidence="2" key="1">
    <citation type="journal article" date="2021" name="Environ. Microbiol.">
        <title>Genomic characterization of three novel Desulfobacterota classes expand the metabolic and phylogenetic diversity of the phylum.</title>
        <authorList>
            <person name="Murphy C.L."/>
            <person name="Biggerstaff J."/>
            <person name="Eichhorn A."/>
            <person name="Ewing E."/>
            <person name="Shahan R."/>
            <person name="Soriano D."/>
            <person name="Stewart S."/>
            <person name="VanMol K."/>
            <person name="Walker R."/>
            <person name="Walters P."/>
            <person name="Elshahed M.S."/>
            <person name="Youssef N.H."/>
        </authorList>
    </citation>
    <scope>NUCLEOTIDE SEQUENCE</scope>
    <source>
        <strain evidence="2">Zod_Metabat.24</strain>
    </source>
</reference>
<dbReference type="SUPFAM" id="SSF52096">
    <property type="entry name" value="ClpP/crotonase"/>
    <property type="match status" value="1"/>
</dbReference>
<sequence length="263" mass="28686">MTETPIIREQKGPVSWLILNRPELYNALTTELGKEAQKLLDASLEDDDTRVIVITGKGKAFAAGADVTEIMGDSDPVKRIGIMATVAHKVIATVRQANKPIIAAINHQAAGYGMALALACDIRVATEKVRLRYAYSTIGLTGDGGVNWSLPKMIGISRALEVALLCEDLHAEELHRLGVINKFFPEETFIEETQALAERIAVMNPKVVAAIKRMMYASSGTDLLTHLETEHSYLTEAASRPEFMELVKAIIAGFEAKKKAKGK</sequence>
<evidence type="ECO:0000313" key="3">
    <source>
        <dbReference type="Proteomes" id="UP000809273"/>
    </source>
</evidence>
<dbReference type="PANTHER" id="PTHR43684:SF4">
    <property type="entry name" value="ENOYL-COA HYDRATASE_ISOMERASE FAMILY PROTEIN (AFU_ORTHOLOGUE AFUA_1G01890)"/>
    <property type="match status" value="1"/>
</dbReference>
<evidence type="ECO:0000256" key="1">
    <source>
        <dbReference type="ARBA" id="ARBA00005254"/>
    </source>
</evidence>
<dbReference type="InterPro" id="IPR051053">
    <property type="entry name" value="ECH/Chromodomain_protein"/>
</dbReference>
<evidence type="ECO:0000313" key="2">
    <source>
        <dbReference type="EMBL" id="MBN1571926.1"/>
    </source>
</evidence>
<gene>
    <name evidence="2" type="ORF">JW984_01880</name>
</gene>
<organism evidence="2 3">
    <name type="scientific">Candidatus Zymogenus saltonus</name>
    <dbReference type="NCBI Taxonomy" id="2844893"/>
    <lineage>
        <taxon>Bacteria</taxon>
        <taxon>Deltaproteobacteria</taxon>
        <taxon>Candidatus Zymogenia</taxon>
        <taxon>Candidatus Zymogeniales</taxon>
        <taxon>Candidatus Zymogenaceae</taxon>
        <taxon>Candidatus Zymogenus</taxon>
    </lineage>
</organism>
<comment type="similarity">
    <text evidence="1">Belongs to the enoyl-CoA hydratase/isomerase family.</text>
</comment>
<dbReference type="EMBL" id="JAFGIX010000009">
    <property type="protein sequence ID" value="MBN1571926.1"/>
    <property type="molecule type" value="Genomic_DNA"/>
</dbReference>
<dbReference type="AlphaFoldDB" id="A0A9D8K9Y3"/>
<dbReference type="PANTHER" id="PTHR43684">
    <property type="match status" value="1"/>
</dbReference>
<name>A0A9D8K9Y3_9DELT</name>
<dbReference type="Proteomes" id="UP000809273">
    <property type="component" value="Unassembled WGS sequence"/>
</dbReference>
<reference evidence="2" key="2">
    <citation type="submission" date="2021-01" db="EMBL/GenBank/DDBJ databases">
        <authorList>
            <person name="Hahn C.R."/>
            <person name="Youssef N.H."/>
            <person name="Elshahed M."/>
        </authorList>
    </citation>
    <scope>NUCLEOTIDE SEQUENCE</scope>
    <source>
        <strain evidence="2">Zod_Metabat.24</strain>
    </source>
</reference>
<dbReference type="CDD" id="cd06558">
    <property type="entry name" value="crotonase-like"/>
    <property type="match status" value="1"/>
</dbReference>
<dbReference type="InterPro" id="IPR029045">
    <property type="entry name" value="ClpP/crotonase-like_dom_sf"/>
</dbReference>
<dbReference type="InterPro" id="IPR001753">
    <property type="entry name" value="Enoyl-CoA_hydra/iso"/>
</dbReference>
<dbReference type="Gene3D" id="3.90.226.10">
    <property type="entry name" value="2-enoyl-CoA Hydratase, Chain A, domain 1"/>
    <property type="match status" value="1"/>
</dbReference>
<dbReference type="Pfam" id="PF00378">
    <property type="entry name" value="ECH_1"/>
    <property type="match status" value="1"/>
</dbReference>
<comment type="caution">
    <text evidence="2">The sequence shown here is derived from an EMBL/GenBank/DDBJ whole genome shotgun (WGS) entry which is preliminary data.</text>
</comment>
<proteinExistence type="inferred from homology"/>
<protein>
    <submittedName>
        <fullName evidence="2">Enoyl-CoA hydratase/isomerase family protein</fullName>
    </submittedName>
</protein>
<accession>A0A9D8K9Y3</accession>